<evidence type="ECO:0000313" key="2">
    <source>
        <dbReference type="EMBL" id="KYN22347.1"/>
    </source>
</evidence>
<sequence length="78" mass="9497">MEYRKEKKEYKELCEAKKKEENDKWERKVEGARSERQVWEIVNGERKRSKGINKGIGMREWEEYFKDLLGGRREDSKG</sequence>
<keyword evidence="3" id="KW-1185">Reference proteome</keyword>
<protein>
    <submittedName>
        <fullName evidence="2">Uncharacterized protein</fullName>
    </submittedName>
</protein>
<keyword evidence="1" id="KW-0175">Coiled coil</keyword>
<proteinExistence type="predicted"/>
<evidence type="ECO:0000313" key="3">
    <source>
        <dbReference type="Proteomes" id="UP000078492"/>
    </source>
</evidence>
<dbReference type="EMBL" id="KQ979181">
    <property type="protein sequence ID" value="KYN22347.1"/>
    <property type="molecule type" value="Genomic_DNA"/>
</dbReference>
<accession>A0A151JB65</accession>
<organism evidence="2 3">
    <name type="scientific">Trachymyrmex cornetzi</name>
    <dbReference type="NCBI Taxonomy" id="471704"/>
    <lineage>
        <taxon>Eukaryota</taxon>
        <taxon>Metazoa</taxon>
        <taxon>Ecdysozoa</taxon>
        <taxon>Arthropoda</taxon>
        <taxon>Hexapoda</taxon>
        <taxon>Insecta</taxon>
        <taxon>Pterygota</taxon>
        <taxon>Neoptera</taxon>
        <taxon>Endopterygota</taxon>
        <taxon>Hymenoptera</taxon>
        <taxon>Apocrita</taxon>
        <taxon>Aculeata</taxon>
        <taxon>Formicoidea</taxon>
        <taxon>Formicidae</taxon>
        <taxon>Myrmicinae</taxon>
        <taxon>Trachymyrmex</taxon>
    </lineage>
</organism>
<dbReference type="Proteomes" id="UP000078492">
    <property type="component" value="Unassembled WGS sequence"/>
</dbReference>
<reference evidence="2 3" key="1">
    <citation type="submission" date="2015-09" db="EMBL/GenBank/DDBJ databases">
        <title>Trachymyrmex cornetzi WGS genome.</title>
        <authorList>
            <person name="Nygaard S."/>
            <person name="Hu H."/>
            <person name="Boomsma J."/>
            <person name="Zhang G."/>
        </authorList>
    </citation>
    <scope>NUCLEOTIDE SEQUENCE [LARGE SCALE GENOMIC DNA]</scope>
    <source>
        <strain evidence="2">Tcor2-1</strain>
        <tissue evidence="2">Whole body</tissue>
    </source>
</reference>
<feature type="coiled-coil region" evidence="1">
    <location>
        <begin position="3"/>
        <end position="35"/>
    </location>
</feature>
<evidence type="ECO:0000256" key="1">
    <source>
        <dbReference type="SAM" id="Coils"/>
    </source>
</evidence>
<gene>
    <name evidence="2" type="ORF">ALC57_05252</name>
</gene>
<name>A0A151JB65_9HYME</name>
<dbReference type="AlphaFoldDB" id="A0A151JB65"/>